<dbReference type="GO" id="GO:0005975">
    <property type="term" value="P:carbohydrate metabolic process"/>
    <property type="evidence" value="ECO:0007669"/>
    <property type="project" value="InterPro"/>
</dbReference>
<name>A0AAN7VKE1_9COLE</name>
<dbReference type="InterPro" id="IPR048395">
    <property type="entry name" value="Glyco_hydro_31_C"/>
</dbReference>
<feature type="signal peptide" evidence="11">
    <location>
        <begin position="1"/>
        <end position="18"/>
    </location>
</feature>
<keyword evidence="16" id="KW-1185">Reference proteome</keyword>
<feature type="domain" description="Glycoside hydrolase family 31 TIM barrel" evidence="12">
    <location>
        <begin position="299"/>
        <end position="625"/>
    </location>
</feature>
<feature type="domain" description="Glycoside hydrolase family 31 N-terminal" evidence="13">
    <location>
        <begin position="74"/>
        <end position="255"/>
    </location>
</feature>
<proteinExistence type="inferred from homology"/>
<dbReference type="SUPFAM" id="SSF51445">
    <property type="entry name" value="(Trans)glycosidases"/>
    <property type="match status" value="1"/>
</dbReference>
<dbReference type="CDD" id="cd14752">
    <property type="entry name" value="GH31_N"/>
    <property type="match status" value="1"/>
</dbReference>
<dbReference type="InterPro" id="IPR013780">
    <property type="entry name" value="Glyco_hydro_b"/>
</dbReference>
<keyword evidence="8 10" id="KW-0326">Glycosidase</keyword>
<sequence>MKLKLVLLITFFVGVSYGNDPRWNDCKDTFCNRLRGSPKVSYSVDLASLKIDEQTNKLVGSLNPKSGNGARLALTVSLLEEEIFHISIDQEENTTPPRYKARDALVENGEAFNTAKPSISKSHATVDLSYKNLKVTIYEYPMKFEFYNNNRLFSVLNPNNRFVFETDNQNNEVAIGLDVSFKDAQRAYGLPEHADHLALRDTVKEEPYRHFNLDYGGYEIESTQALYGSIGVLYAHGNEYSSGAFWLNAAQTWFDITNGPNQIDAYFMSESGVLDLFILPGPTLPHAAKQYTKLTGTAPLPQYFTLGYHQSRYSYMTQDEVVEVVTKFDENSLPIDVMWLDIDYTEEKKYFTWDPERFSDPEKLISDLTKTNRKLVAIIDPHIKVDDTYFLHQTATKEHYYIRNSTGADFQGECWPGLSSYLDFLNPKVREYYSQLYLDHHFQNKDVHVWNDMNEPAVFKQPNDEHTMPLDAIHYLGYKHRDVHNIYGFYQTIGTRTGMLQRKEKVRPFILTRSHFAGIQRYAAIWTGDNSATWDYLKISFPMCLTEALAGVSFCGADVAGFSGIPDDELYQRWYQAGAWLPFYRGHSAIDVPRREPYLYGEDIKQRVLVALRQRYAHLPVWYTLFFEHEQTGEPVIRPITYHYPKESDAFDIENEVLLGSNILAAPVLERGVLQNRVYLPGGNEEIWYNIDENFKPYRGNGSHLLTVNMDSVPVFYKSGSIIPRKDTPRAVSADTHQDPYTLYIVLNAEGRAEGKLYVDDGESFSYQQKKFYYVNLVFKKDTLMALHLVEGASYPDAAPIKNLVIVNPPLGVTRVQKTEESSTIELNSVYSENNNVLFVNNFTAKLQNGFKIKLTTTPSSA</sequence>
<dbReference type="PANTHER" id="PTHR22762">
    <property type="entry name" value="ALPHA-GLUCOSIDASE"/>
    <property type="match status" value="1"/>
</dbReference>
<dbReference type="InterPro" id="IPR017853">
    <property type="entry name" value="GH"/>
</dbReference>
<feature type="domain" description="Glycosyl hydrolase family 31 C-terminal" evidence="14">
    <location>
        <begin position="633"/>
        <end position="723"/>
    </location>
</feature>
<keyword evidence="6" id="KW-0256">Endoplasmic reticulum</keyword>
<dbReference type="SUPFAM" id="SSF51011">
    <property type="entry name" value="Glycosyl hydrolase domain"/>
    <property type="match status" value="1"/>
</dbReference>
<comment type="caution">
    <text evidence="15">The sequence shown here is derived from an EMBL/GenBank/DDBJ whole genome shotgun (WGS) entry which is preliminary data.</text>
</comment>
<dbReference type="GO" id="GO:0005783">
    <property type="term" value="C:endoplasmic reticulum"/>
    <property type="evidence" value="ECO:0007669"/>
    <property type="project" value="UniProtKB-SubCell"/>
</dbReference>
<comment type="similarity">
    <text evidence="3 10">Belongs to the glycosyl hydrolase 31 family.</text>
</comment>
<accession>A0AAN7VKE1</accession>
<evidence type="ECO:0000256" key="6">
    <source>
        <dbReference type="ARBA" id="ARBA00022824"/>
    </source>
</evidence>
<dbReference type="Gene3D" id="2.60.40.1180">
    <property type="entry name" value="Golgi alpha-mannosidase II"/>
    <property type="match status" value="2"/>
</dbReference>
<dbReference type="InterPro" id="IPR011013">
    <property type="entry name" value="Gal_mutarotase_sf_dom"/>
</dbReference>
<evidence type="ECO:0000256" key="4">
    <source>
        <dbReference type="ARBA" id="ARBA00022729"/>
    </source>
</evidence>
<dbReference type="GO" id="GO:0030246">
    <property type="term" value="F:carbohydrate binding"/>
    <property type="evidence" value="ECO:0007669"/>
    <property type="project" value="InterPro"/>
</dbReference>
<dbReference type="Pfam" id="PF13802">
    <property type="entry name" value="Gal_mutarotas_2"/>
    <property type="match status" value="1"/>
</dbReference>
<feature type="chain" id="PRO_5043026116" description="Glucosidase II subunit alpha" evidence="11">
    <location>
        <begin position="19"/>
        <end position="862"/>
    </location>
</feature>
<protein>
    <recommendedName>
        <fullName evidence="9">Glucosidase II subunit alpha</fullName>
    </recommendedName>
</protein>
<dbReference type="Gene3D" id="3.20.20.80">
    <property type="entry name" value="Glycosidases"/>
    <property type="match status" value="1"/>
</dbReference>
<dbReference type="Pfam" id="PF01055">
    <property type="entry name" value="Glyco_hydro_31_2nd"/>
    <property type="match status" value="1"/>
</dbReference>
<keyword evidence="5 10" id="KW-0378">Hydrolase</keyword>
<dbReference type="Gene3D" id="2.60.40.1760">
    <property type="entry name" value="glycosyl hydrolase (family 31)"/>
    <property type="match status" value="1"/>
</dbReference>
<evidence type="ECO:0000256" key="10">
    <source>
        <dbReference type="RuleBase" id="RU361185"/>
    </source>
</evidence>
<comment type="pathway">
    <text evidence="2">Glycan metabolism; N-glycan metabolism.</text>
</comment>
<evidence type="ECO:0000256" key="5">
    <source>
        <dbReference type="ARBA" id="ARBA00022801"/>
    </source>
</evidence>
<dbReference type="CDD" id="cd06603">
    <property type="entry name" value="GH31_GANC_GANAB_alpha"/>
    <property type="match status" value="1"/>
</dbReference>
<gene>
    <name evidence="15" type="ORF">RI129_001949</name>
</gene>
<evidence type="ECO:0000256" key="8">
    <source>
        <dbReference type="ARBA" id="ARBA00023295"/>
    </source>
</evidence>
<keyword evidence="4 11" id="KW-0732">Signal</keyword>
<reference evidence="15 16" key="1">
    <citation type="journal article" date="2024" name="Insects">
        <title>An Improved Chromosome-Level Genome Assembly of the Firefly Pyrocoelia pectoralis.</title>
        <authorList>
            <person name="Fu X."/>
            <person name="Meyer-Rochow V.B."/>
            <person name="Ballantyne L."/>
            <person name="Zhu X."/>
        </authorList>
    </citation>
    <scope>NUCLEOTIDE SEQUENCE [LARGE SCALE GENOMIC DNA]</scope>
    <source>
        <strain evidence="15">XCY_ONT2</strain>
    </source>
</reference>
<dbReference type="SUPFAM" id="SSF74650">
    <property type="entry name" value="Galactose mutarotase-like"/>
    <property type="match status" value="1"/>
</dbReference>
<evidence type="ECO:0000313" key="16">
    <source>
        <dbReference type="Proteomes" id="UP001329430"/>
    </source>
</evidence>
<evidence type="ECO:0000259" key="14">
    <source>
        <dbReference type="Pfam" id="PF21365"/>
    </source>
</evidence>
<evidence type="ECO:0000256" key="3">
    <source>
        <dbReference type="ARBA" id="ARBA00007806"/>
    </source>
</evidence>
<evidence type="ECO:0000256" key="7">
    <source>
        <dbReference type="ARBA" id="ARBA00023180"/>
    </source>
</evidence>
<dbReference type="AlphaFoldDB" id="A0AAN7VKE1"/>
<dbReference type="GO" id="GO:0090599">
    <property type="term" value="F:alpha-glucosidase activity"/>
    <property type="evidence" value="ECO:0007669"/>
    <property type="project" value="TreeGrafter"/>
</dbReference>
<dbReference type="Proteomes" id="UP001329430">
    <property type="component" value="Chromosome 1"/>
</dbReference>
<evidence type="ECO:0000259" key="12">
    <source>
        <dbReference type="Pfam" id="PF01055"/>
    </source>
</evidence>
<dbReference type="Pfam" id="PF21365">
    <property type="entry name" value="Glyco_hydro_31_3rd"/>
    <property type="match status" value="1"/>
</dbReference>
<comment type="subcellular location">
    <subcellularLocation>
        <location evidence="1">Endoplasmic reticulum</location>
    </subcellularLocation>
</comment>
<dbReference type="InterPro" id="IPR025887">
    <property type="entry name" value="Glyco_hydro_31_N_dom"/>
</dbReference>
<evidence type="ECO:0000259" key="13">
    <source>
        <dbReference type="Pfam" id="PF13802"/>
    </source>
</evidence>
<evidence type="ECO:0000256" key="2">
    <source>
        <dbReference type="ARBA" id="ARBA00004833"/>
    </source>
</evidence>
<keyword evidence="7" id="KW-0325">Glycoprotein</keyword>
<dbReference type="EMBL" id="JAVRBK010000001">
    <property type="protein sequence ID" value="KAK5650920.1"/>
    <property type="molecule type" value="Genomic_DNA"/>
</dbReference>
<organism evidence="15 16">
    <name type="scientific">Pyrocoelia pectoralis</name>
    <dbReference type="NCBI Taxonomy" id="417401"/>
    <lineage>
        <taxon>Eukaryota</taxon>
        <taxon>Metazoa</taxon>
        <taxon>Ecdysozoa</taxon>
        <taxon>Arthropoda</taxon>
        <taxon>Hexapoda</taxon>
        <taxon>Insecta</taxon>
        <taxon>Pterygota</taxon>
        <taxon>Neoptera</taxon>
        <taxon>Endopterygota</taxon>
        <taxon>Coleoptera</taxon>
        <taxon>Polyphaga</taxon>
        <taxon>Elateriformia</taxon>
        <taxon>Elateroidea</taxon>
        <taxon>Lampyridae</taxon>
        <taxon>Lampyrinae</taxon>
        <taxon>Pyrocoelia</taxon>
    </lineage>
</organism>
<evidence type="ECO:0000256" key="9">
    <source>
        <dbReference type="ARBA" id="ARBA00042895"/>
    </source>
</evidence>
<dbReference type="PANTHER" id="PTHR22762:SF54">
    <property type="entry name" value="BCDNA.GH04962"/>
    <property type="match status" value="1"/>
</dbReference>
<dbReference type="GO" id="GO:0006491">
    <property type="term" value="P:N-glycan processing"/>
    <property type="evidence" value="ECO:0007669"/>
    <property type="project" value="TreeGrafter"/>
</dbReference>
<evidence type="ECO:0000256" key="11">
    <source>
        <dbReference type="SAM" id="SignalP"/>
    </source>
</evidence>
<evidence type="ECO:0000313" key="15">
    <source>
        <dbReference type="EMBL" id="KAK5650920.1"/>
    </source>
</evidence>
<dbReference type="InterPro" id="IPR000322">
    <property type="entry name" value="Glyco_hydro_31_TIM"/>
</dbReference>
<evidence type="ECO:0000256" key="1">
    <source>
        <dbReference type="ARBA" id="ARBA00004240"/>
    </source>
</evidence>